<evidence type="ECO:0000313" key="1">
    <source>
        <dbReference type="EMBL" id="GAH79413.1"/>
    </source>
</evidence>
<sequence length="123" mass="13679">MVNPLIAPKVDLDIDERIAEIEKFLEEEEAKTGVTPTKPIPKLLGQAPFEGTYKSQTGLFKGTTSGQVAIPSPVTNEELLTTLKKISENQEIERKRYERFNPISGDDPIYDFAEATINPGQMV</sequence>
<organism evidence="1">
    <name type="scientific">marine sediment metagenome</name>
    <dbReference type="NCBI Taxonomy" id="412755"/>
    <lineage>
        <taxon>unclassified sequences</taxon>
        <taxon>metagenomes</taxon>
        <taxon>ecological metagenomes</taxon>
    </lineage>
</organism>
<dbReference type="AlphaFoldDB" id="X1KBF5"/>
<comment type="caution">
    <text evidence="1">The sequence shown here is derived from an EMBL/GenBank/DDBJ whole genome shotgun (WGS) entry which is preliminary data.</text>
</comment>
<gene>
    <name evidence="1" type="ORF">S03H2_67971</name>
</gene>
<accession>X1KBF5</accession>
<reference evidence="1" key="1">
    <citation type="journal article" date="2014" name="Front. Microbiol.">
        <title>High frequency of phylogenetically diverse reductive dehalogenase-homologous genes in deep subseafloor sedimentary metagenomes.</title>
        <authorList>
            <person name="Kawai M."/>
            <person name="Futagami T."/>
            <person name="Toyoda A."/>
            <person name="Takaki Y."/>
            <person name="Nishi S."/>
            <person name="Hori S."/>
            <person name="Arai W."/>
            <person name="Tsubouchi T."/>
            <person name="Morono Y."/>
            <person name="Uchiyama I."/>
            <person name="Ito T."/>
            <person name="Fujiyama A."/>
            <person name="Inagaki F."/>
            <person name="Takami H."/>
        </authorList>
    </citation>
    <scope>NUCLEOTIDE SEQUENCE</scope>
    <source>
        <strain evidence="1">Expedition CK06-06</strain>
    </source>
</reference>
<proteinExistence type="predicted"/>
<name>X1KBF5_9ZZZZ</name>
<feature type="non-terminal residue" evidence="1">
    <location>
        <position position="123"/>
    </location>
</feature>
<protein>
    <submittedName>
        <fullName evidence="1">Uncharacterized protein</fullName>
    </submittedName>
</protein>
<dbReference type="EMBL" id="BARU01044606">
    <property type="protein sequence ID" value="GAH79413.1"/>
    <property type="molecule type" value="Genomic_DNA"/>
</dbReference>